<gene>
    <name evidence="2" type="ORF">SDJN03_01313</name>
</gene>
<evidence type="ECO:0000313" key="3">
    <source>
        <dbReference type="Proteomes" id="UP000685013"/>
    </source>
</evidence>
<evidence type="ECO:0000313" key="2">
    <source>
        <dbReference type="EMBL" id="KAG6607971.1"/>
    </source>
</evidence>
<reference evidence="2 3" key="1">
    <citation type="journal article" date="2021" name="Hortic Res">
        <title>The domestication of Cucurbita argyrosperma as revealed by the genome of its wild relative.</title>
        <authorList>
            <person name="Barrera-Redondo J."/>
            <person name="Sanchez-de la Vega G."/>
            <person name="Aguirre-Liguori J.A."/>
            <person name="Castellanos-Morales G."/>
            <person name="Gutierrez-Guerrero Y.T."/>
            <person name="Aguirre-Dugua X."/>
            <person name="Aguirre-Planter E."/>
            <person name="Tenaillon M.I."/>
            <person name="Lira-Saade R."/>
            <person name="Eguiarte L.E."/>
        </authorList>
    </citation>
    <scope>NUCLEOTIDE SEQUENCE [LARGE SCALE GENOMIC DNA]</scope>
    <source>
        <strain evidence="2">JBR-2021</strain>
    </source>
</reference>
<protein>
    <submittedName>
        <fullName evidence="2">Uncharacterized protein</fullName>
    </submittedName>
</protein>
<keyword evidence="3" id="KW-1185">Reference proteome</keyword>
<dbReference type="Proteomes" id="UP000685013">
    <property type="component" value="Chromosome 1"/>
</dbReference>
<accession>A0AAV6P7G3</accession>
<evidence type="ECO:0000256" key="1">
    <source>
        <dbReference type="SAM" id="SignalP"/>
    </source>
</evidence>
<comment type="caution">
    <text evidence="2">The sequence shown here is derived from an EMBL/GenBank/DDBJ whole genome shotgun (WGS) entry which is preliminary data.</text>
</comment>
<feature type="signal peptide" evidence="1">
    <location>
        <begin position="1"/>
        <end position="18"/>
    </location>
</feature>
<feature type="chain" id="PRO_5043484756" evidence="1">
    <location>
        <begin position="19"/>
        <end position="187"/>
    </location>
</feature>
<dbReference type="EMBL" id="JAGKQH010000001">
    <property type="protein sequence ID" value="KAG6607971.1"/>
    <property type="molecule type" value="Genomic_DNA"/>
</dbReference>
<feature type="non-terminal residue" evidence="2">
    <location>
        <position position="1"/>
    </location>
</feature>
<organism evidence="2 3">
    <name type="scientific">Cucurbita argyrosperma subsp. sororia</name>
    <dbReference type="NCBI Taxonomy" id="37648"/>
    <lineage>
        <taxon>Eukaryota</taxon>
        <taxon>Viridiplantae</taxon>
        <taxon>Streptophyta</taxon>
        <taxon>Embryophyta</taxon>
        <taxon>Tracheophyta</taxon>
        <taxon>Spermatophyta</taxon>
        <taxon>Magnoliopsida</taxon>
        <taxon>eudicotyledons</taxon>
        <taxon>Gunneridae</taxon>
        <taxon>Pentapetalae</taxon>
        <taxon>rosids</taxon>
        <taxon>fabids</taxon>
        <taxon>Cucurbitales</taxon>
        <taxon>Cucurbitaceae</taxon>
        <taxon>Cucurbiteae</taxon>
        <taxon>Cucurbita</taxon>
    </lineage>
</organism>
<dbReference type="AlphaFoldDB" id="A0AAV6P7G3"/>
<sequence>MLRWLAVVSLIHISSVRASEPASLASSMLENQRSSMSSLKMARLKQLNFLSQVYTSGPSIHRVCRYCWVNEWCQSRRRIGNITSYPMFVRWRSILQAVRCFEDNDIVHVNGKIDPKTGIDLINLELYFSDLDQRFGDQPASFFCLLERNLAYQGQCNKKSALIEEFLFVHKNLKSLAKKRTGIVLYD</sequence>
<proteinExistence type="predicted"/>
<name>A0AAV6P7G3_9ROSI</name>
<keyword evidence="1" id="KW-0732">Signal</keyword>